<gene>
    <name evidence="1" type="ORF">MOPEL_029_00830</name>
</gene>
<dbReference type="InterPro" id="IPR036689">
    <property type="entry name" value="ESAT-6-like_sf"/>
</dbReference>
<evidence type="ECO:0008006" key="3">
    <source>
        <dbReference type="Google" id="ProtNLM"/>
    </source>
</evidence>
<dbReference type="InterPro" id="IPR010310">
    <property type="entry name" value="T7SS_ESAT-6-like"/>
</dbReference>
<evidence type="ECO:0000313" key="2">
    <source>
        <dbReference type="Proteomes" id="UP000004367"/>
    </source>
</evidence>
<dbReference type="Pfam" id="PF06013">
    <property type="entry name" value="WXG100"/>
    <property type="match status" value="1"/>
</dbReference>
<dbReference type="RefSeq" id="WP_009481700.1">
    <property type="nucleotide sequence ID" value="NZ_BAFE01000027.1"/>
</dbReference>
<protein>
    <recommendedName>
        <fullName evidence="3">ESAT-6-like protein</fullName>
    </recommendedName>
</protein>
<dbReference type="STRING" id="1089455.MOPEL_029_00830"/>
<comment type="caution">
    <text evidence="1">The sequence shown here is derived from an EMBL/GenBank/DDBJ whole genome shotgun (WGS) entry which is preliminary data.</text>
</comment>
<keyword evidence="2" id="KW-1185">Reference proteome</keyword>
<organism evidence="1 2">
    <name type="scientific">Mobilicoccus pelagius NBRC 104925</name>
    <dbReference type="NCBI Taxonomy" id="1089455"/>
    <lineage>
        <taxon>Bacteria</taxon>
        <taxon>Bacillati</taxon>
        <taxon>Actinomycetota</taxon>
        <taxon>Actinomycetes</taxon>
        <taxon>Micrococcales</taxon>
        <taxon>Dermatophilaceae</taxon>
        <taxon>Mobilicoccus</taxon>
    </lineage>
</organism>
<name>H5UPZ7_9MICO</name>
<reference evidence="1 2" key="1">
    <citation type="submission" date="2012-02" db="EMBL/GenBank/DDBJ databases">
        <title>Whole genome shotgun sequence of Mobilicoccus pelagius NBRC 104925.</title>
        <authorList>
            <person name="Yoshida Y."/>
            <person name="Hosoyama A."/>
            <person name="Tsuchikane K."/>
            <person name="Katsumata H."/>
            <person name="Yamazaki S."/>
            <person name="Fujita N."/>
        </authorList>
    </citation>
    <scope>NUCLEOTIDE SEQUENCE [LARGE SCALE GENOMIC DNA]</scope>
    <source>
        <strain evidence="1 2">NBRC 104925</strain>
    </source>
</reference>
<dbReference type="OrthoDB" id="3387628at2"/>
<dbReference type="Proteomes" id="UP000004367">
    <property type="component" value="Unassembled WGS sequence"/>
</dbReference>
<evidence type="ECO:0000313" key="1">
    <source>
        <dbReference type="EMBL" id="GAB47802.1"/>
    </source>
</evidence>
<dbReference type="AlphaFoldDB" id="H5UPZ7"/>
<proteinExistence type="predicted"/>
<dbReference type="SUPFAM" id="SSF140453">
    <property type="entry name" value="EsxAB dimer-like"/>
    <property type="match status" value="1"/>
</dbReference>
<sequence>MIVSYDSAAAGEAEAGLRATAAQLEQTLQELSSYVAGACAGWEGDEKLLYQDIQRRWDNAAREIHEILTRITQALNTNTQAVDRMRQQVRSMLAG</sequence>
<dbReference type="Gene3D" id="1.10.287.1060">
    <property type="entry name" value="ESAT-6-like"/>
    <property type="match status" value="1"/>
</dbReference>
<accession>H5UPZ7</accession>
<dbReference type="EMBL" id="BAFE01000027">
    <property type="protein sequence ID" value="GAB47802.1"/>
    <property type="molecule type" value="Genomic_DNA"/>
</dbReference>